<evidence type="ECO:0000256" key="15">
    <source>
        <dbReference type="SAM" id="Phobius"/>
    </source>
</evidence>
<dbReference type="GO" id="GO:0005507">
    <property type="term" value="F:copper ion binding"/>
    <property type="evidence" value="ECO:0007669"/>
    <property type="project" value="TreeGrafter"/>
</dbReference>
<dbReference type="InterPro" id="IPR017969">
    <property type="entry name" value="Heavy-metal-associated_CS"/>
</dbReference>
<dbReference type="GO" id="GO:0043682">
    <property type="term" value="F:P-type divalent copper transporter activity"/>
    <property type="evidence" value="ECO:0007669"/>
    <property type="project" value="TreeGrafter"/>
</dbReference>
<keyword evidence="13" id="KW-0406">Ion transport</keyword>
<keyword evidence="10" id="KW-0460">Magnesium</keyword>
<dbReference type="SFLD" id="SFLDF00027">
    <property type="entry name" value="p-type_atpase"/>
    <property type="match status" value="1"/>
</dbReference>
<evidence type="ECO:0000256" key="13">
    <source>
        <dbReference type="ARBA" id="ARBA00023065"/>
    </source>
</evidence>
<evidence type="ECO:0000256" key="12">
    <source>
        <dbReference type="ARBA" id="ARBA00022989"/>
    </source>
</evidence>
<dbReference type="EMBL" id="UOGL01000401">
    <property type="protein sequence ID" value="VAX40106.1"/>
    <property type="molecule type" value="Genomic_DNA"/>
</dbReference>
<dbReference type="PANTHER" id="PTHR43520">
    <property type="entry name" value="ATP7, ISOFORM B"/>
    <property type="match status" value="1"/>
</dbReference>
<keyword evidence="12 15" id="KW-1133">Transmembrane helix</keyword>
<feature type="transmembrane region" description="Helical" evidence="15">
    <location>
        <begin position="405"/>
        <end position="427"/>
    </location>
</feature>
<evidence type="ECO:0000259" key="16">
    <source>
        <dbReference type="PROSITE" id="PS50846"/>
    </source>
</evidence>
<dbReference type="InterPro" id="IPR023214">
    <property type="entry name" value="HAD_sf"/>
</dbReference>
<dbReference type="Gene3D" id="3.40.50.1000">
    <property type="entry name" value="HAD superfamily/HAD-like"/>
    <property type="match status" value="1"/>
</dbReference>
<evidence type="ECO:0000256" key="5">
    <source>
        <dbReference type="ARBA" id="ARBA00022553"/>
    </source>
</evidence>
<dbReference type="GO" id="GO:0016887">
    <property type="term" value="F:ATP hydrolysis activity"/>
    <property type="evidence" value="ECO:0007669"/>
    <property type="project" value="InterPro"/>
</dbReference>
<gene>
    <name evidence="17" type="ORF">MNBD_PLANCTO02-1707</name>
</gene>
<dbReference type="InterPro" id="IPR008250">
    <property type="entry name" value="ATPase_P-typ_transduc_dom_A_sf"/>
</dbReference>
<dbReference type="Gene3D" id="3.40.1110.10">
    <property type="entry name" value="Calcium-transporting ATPase, cytoplasmic domain N"/>
    <property type="match status" value="1"/>
</dbReference>
<dbReference type="Gene3D" id="2.70.150.10">
    <property type="entry name" value="Calcium-transporting ATPase, cytoplasmic transduction domain A"/>
    <property type="match status" value="1"/>
</dbReference>
<dbReference type="Pfam" id="PF00122">
    <property type="entry name" value="E1-E2_ATPase"/>
    <property type="match status" value="1"/>
</dbReference>
<evidence type="ECO:0000256" key="11">
    <source>
        <dbReference type="ARBA" id="ARBA00022967"/>
    </source>
</evidence>
<evidence type="ECO:0000256" key="6">
    <source>
        <dbReference type="ARBA" id="ARBA00022692"/>
    </source>
</evidence>
<dbReference type="InterPro" id="IPR018303">
    <property type="entry name" value="ATPase_P-typ_P_site"/>
</dbReference>
<keyword evidence="8" id="KW-0547">Nucleotide-binding</keyword>
<dbReference type="GO" id="GO:0005886">
    <property type="term" value="C:plasma membrane"/>
    <property type="evidence" value="ECO:0007669"/>
    <property type="project" value="UniProtKB-SubCell"/>
</dbReference>
<dbReference type="InterPro" id="IPR044492">
    <property type="entry name" value="P_typ_ATPase_HD_dom"/>
</dbReference>
<dbReference type="FunFam" id="3.30.70.100:FF:000001">
    <property type="entry name" value="ATPase copper transporting beta"/>
    <property type="match status" value="1"/>
</dbReference>
<dbReference type="PROSITE" id="PS00154">
    <property type="entry name" value="ATPASE_E1_E2"/>
    <property type="match status" value="1"/>
</dbReference>
<dbReference type="SUPFAM" id="SSF81653">
    <property type="entry name" value="Calcium ATPase, transduction domain A"/>
    <property type="match status" value="1"/>
</dbReference>
<dbReference type="Pfam" id="PF00403">
    <property type="entry name" value="HMA"/>
    <property type="match status" value="1"/>
</dbReference>
<dbReference type="PROSITE" id="PS01047">
    <property type="entry name" value="HMA_1"/>
    <property type="match status" value="1"/>
</dbReference>
<dbReference type="InterPro" id="IPR059000">
    <property type="entry name" value="ATPase_P-type_domA"/>
</dbReference>
<evidence type="ECO:0000256" key="8">
    <source>
        <dbReference type="ARBA" id="ARBA00022741"/>
    </source>
</evidence>
<keyword evidence="5" id="KW-0597">Phosphoprotein</keyword>
<keyword evidence="9" id="KW-0067">ATP-binding</keyword>
<reference evidence="17" key="1">
    <citation type="submission" date="2018-06" db="EMBL/GenBank/DDBJ databases">
        <authorList>
            <person name="Zhirakovskaya E."/>
        </authorList>
    </citation>
    <scope>NUCLEOTIDE SEQUENCE</scope>
</reference>
<name>A0A3B1DB82_9ZZZZ</name>
<dbReference type="NCBIfam" id="TIGR01511">
    <property type="entry name" value="ATPase-IB1_Cu"/>
    <property type="match status" value="1"/>
</dbReference>
<dbReference type="SUPFAM" id="SSF56784">
    <property type="entry name" value="HAD-like"/>
    <property type="match status" value="1"/>
</dbReference>
<organism evidence="17">
    <name type="scientific">hydrothermal vent metagenome</name>
    <dbReference type="NCBI Taxonomy" id="652676"/>
    <lineage>
        <taxon>unclassified sequences</taxon>
        <taxon>metagenomes</taxon>
        <taxon>ecological metagenomes</taxon>
    </lineage>
</organism>
<dbReference type="CDD" id="cd00371">
    <property type="entry name" value="HMA"/>
    <property type="match status" value="1"/>
</dbReference>
<evidence type="ECO:0000256" key="4">
    <source>
        <dbReference type="ARBA" id="ARBA00022475"/>
    </source>
</evidence>
<dbReference type="EC" id="3.6.3.4" evidence="17"/>
<dbReference type="GO" id="GO:0055070">
    <property type="term" value="P:copper ion homeostasis"/>
    <property type="evidence" value="ECO:0007669"/>
    <property type="project" value="TreeGrafter"/>
</dbReference>
<evidence type="ECO:0000256" key="10">
    <source>
        <dbReference type="ARBA" id="ARBA00022842"/>
    </source>
</evidence>
<feature type="transmembrane region" description="Helical" evidence="15">
    <location>
        <begin position="156"/>
        <end position="178"/>
    </location>
</feature>
<accession>A0A3B1DB82</accession>
<dbReference type="InterPro" id="IPR036163">
    <property type="entry name" value="HMA_dom_sf"/>
</dbReference>
<evidence type="ECO:0000256" key="7">
    <source>
        <dbReference type="ARBA" id="ARBA00022723"/>
    </source>
</evidence>
<feature type="domain" description="HMA" evidence="16">
    <location>
        <begin position="35"/>
        <end position="101"/>
    </location>
</feature>
<keyword evidence="4" id="KW-1003">Cell membrane</keyword>
<evidence type="ECO:0000256" key="14">
    <source>
        <dbReference type="ARBA" id="ARBA00023136"/>
    </source>
</evidence>
<dbReference type="FunFam" id="2.70.150.10:FF:000020">
    <property type="entry name" value="Copper-exporting P-type ATPase A"/>
    <property type="match status" value="1"/>
</dbReference>
<dbReference type="SFLD" id="SFLDS00003">
    <property type="entry name" value="Haloacid_Dehalogenase"/>
    <property type="match status" value="1"/>
</dbReference>
<dbReference type="PRINTS" id="PR00943">
    <property type="entry name" value="CUATPASE"/>
</dbReference>
<feature type="transmembrane region" description="Helical" evidence="15">
    <location>
        <begin position="190"/>
        <end position="213"/>
    </location>
</feature>
<dbReference type="CDD" id="cd02094">
    <property type="entry name" value="P-type_ATPase_Cu-like"/>
    <property type="match status" value="1"/>
</dbReference>
<protein>
    <submittedName>
        <fullName evidence="17">Lead, cadmium, zinc and mercury transporting ATPase Copper-translocating P-type ATPase</fullName>
        <ecNumber evidence="17">3.6.3.3</ecNumber>
        <ecNumber evidence="17">3.6.3.4</ecNumber>
    </submittedName>
</protein>
<dbReference type="InterPro" id="IPR027256">
    <property type="entry name" value="P-typ_ATPase_IB"/>
</dbReference>
<evidence type="ECO:0000256" key="9">
    <source>
        <dbReference type="ARBA" id="ARBA00022840"/>
    </source>
</evidence>
<proteinExistence type="inferred from homology"/>
<evidence type="ECO:0000256" key="1">
    <source>
        <dbReference type="ARBA" id="ARBA00004651"/>
    </source>
</evidence>
<dbReference type="NCBIfam" id="TIGR01494">
    <property type="entry name" value="ATPase_P-type"/>
    <property type="match status" value="1"/>
</dbReference>
<comment type="similarity">
    <text evidence="2">Belongs to the cation transport ATPase (P-type) (TC 3.A.3) family. Type IB subfamily.</text>
</comment>
<dbReference type="Gene3D" id="3.30.70.100">
    <property type="match status" value="1"/>
</dbReference>
<dbReference type="InterPro" id="IPR023299">
    <property type="entry name" value="ATPase_P-typ_cyto_dom_N"/>
</dbReference>
<feature type="transmembrane region" description="Helical" evidence="15">
    <location>
        <begin position="371"/>
        <end position="393"/>
    </location>
</feature>
<evidence type="ECO:0000256" key="2">
    <source>
        <dbReference type="ARBA" id="ARBA00006024"/>
    </source>
</evidence>
<dbReference type="Pfam" id="PF00702">
    <property type="entry name" value="Hydrolase"/>
    <property type="match status" value="1"/>
</dbReference>
<keyword evidence="3" id="KW-0813">Transport</keyword>
<dbReference type="GO" id="GO:0005524">
    <property type="term" value="F:ATP binding"/>
    <property type="evidence" value="ECO:0007669"/>
    <property type="project" value="UniProtKB-KW"/>
</dbReference>
<dbReference type="PANTHER" id="PTHR43520:SF5">
    <property type="entry name" value="CATION-TRANSPORTING P-TYPE ATPASE-RELATED"/>
    <property type="match status" value="1"/>
</dbReference>
<sequence length="770" mass="83108">MNKNNNHFDLPILTNTSEQSFESSAAVSSTSTTLNEFKFGVEGMHCAGCISTVEKALKKVERVANAEVNLATAEACVLYQENEPDSMQLQKAIESCGFKYIPLKESKVKSISDIPSKNHTAEETTRRLLISFPFAIIALIISFSKTTFPGFSDNSWVLLLLTLPVVFFAGMPFYKNALSGLKHRRLDMDSLIALGSGTAFTASLLGTLLPKIWDGEPPIYYDATIMILIFVLFGRMLEQRAKRKTSQAVDGLLALQAKSACRLVEGKEENVPIDELQVDDIILVKPGERIPVDGVVTEGGSFVDESMMTGEAIPVEKQPGNQLLGGTLNQRGRLTFRAERVGNQTMLQEIVNLVRDAQGSKAPIARLADTVSGYFVPIVMAIALLTFSGWMLFDSSPEKIQHALLAAVAVLVVTCPCALGLATPTAVSVAMGRSAQLGVLIQDGLALETAHLIDTVMLDKTGTITAGKPTLTETFSVHDDESYLLQLAASLEQHSEHPIAHAILLAAKEQQLPLLDVKQFQAEEGLGIRGEIEKKNYYVGNLRYLKQQQITGLEETTLLSTLTQKAAEGKTIVLIAGEQQLVGWLAVADPVIATSKNAIETLKQMGVDLWMLSGDRQETAKWIGSEVGIAENRVIAEVLPAGKAEAVKQLQTEGHAVAMVGDGINDAPALAAAEIGMAIGRGNEIALEAGNITLVHDGLQGVVAALSLSRRTMKIIKQNLFFAFFYNLFGIPLAAFGIMPPMFAALAMSLSSVSVVANSLRLRRFSPGQK</sequence>
<dbReference type="SUPFAM" id="SSF81665">
    <property type="entry name" value="Calcium ATPase, transmembrane domain M"/>
    <property type="match status" value="1"/>
</dbReference>
<keyword evidence="14 15" id="KW-0472">Membrane</keyword>
<dbReference type="SFLD" id="SFLDG00002">
    <property type="entry name" value="C1.7:_P-type_atpase_like"/>
    <property type="match status" value="1"/>
</dbReference>
<dbReference type="InterPro" id="IPR023298">
    <property type="entry name" value="ATPase_P-typ_TM_dom_sf"/>
</dbReference>
<dbReference type="InterPro" id="IPR006121">
    <property type="entry name" value="HMA_dom"/>
</dbReference>
<dbReference type="EC" id="3.6.3.3" evidence="17"/>
<dbReference type="NCBIfam" id="TIGR01525">
    <property type="entry name" value="ATPase-IB_hvy"/>
    <property type="match status" value="1"/>
</dbReference>
<dbReference type="PROSITE" id="PS50846">
    <property type="entry name" value="HMA_2"/>
    <property type="match status" value="1"/>
</dbReference>
<keyword evidence="17" id="KW-0378">Hydrolase</keyword>
<feature type="transmembrane region" description="Helical" evidence="15">
    <location>
        <begin position="719"/>
        <end position="736"/>
    </location>
</feature>
<comment type="subcellular location">
    <subcellularLocation>
        <location evidence="1">Cell membrane</location>
        <topology evidence="1">Multi-pass membrane protein</topology>
    </subcellularLocation>
</comment>
<feature type="transmembrane region" description="Helical" evidence="15">
    <location>
        <begin position="219"/>
        <end position="237"/>
    </location>
</feature>
<evidence type="ECO:0000313" key="17">
    <source>
        <dbReference type="EMBL" id="VAX40106.1"/>
    </source>
</evidence>
<dbReference type="SUPFAM" id="SSF55008">
    <property type="entry name" value="HMA, heavy metal-associated domain"/>
    <property type="match status" value="1"/>
</dbReference>
<dbReference type="InterPro" id="IPR036412">
    <property type="entry name" value="HAD-like_sf"/>
</dbReference>
<keyword evidence="7" id="KW-0479">Metal-binding</keyword>
<dbReference type="AlphaFoldDB" id="A0A3B1DB82"/>
<keyword evidence="11" id="KW-1278">Translocase</keyword>
<keyword evidence="6 15" id="KW-0812">Transmembrane</keyword>
<dbReference type="InterPro" id="IPR001757">
    <property type="entry name" value="P_typ_ATPase"/>
</dbReference>
<dbReference type="PRINTS" id="PR00119">
    <property type="entry name" value="CATATPASE"/>
</dbReference>
<evidence type="ECO:0000256" key="3">
    <source>
        <dbReference type="ARBA" id="ARBA00022448"/>
    </source>
</evidence>
<feature type="transmembrane region" description="Helical" evidence="15">
    <location>
        <begin position="127"/>
        <end position="144"/>
    </location>
</feature>